<dbReference type="Proteomes" id="UP000228614">
    <property type="component" value="Unassembled WGS sequence"/>
</dbReference>
<evidence type="ECO:0000313" key="2">
    <source>
        <dbReference type="Proteomes" id="UP000228614"/>
    </source>
</evidence>
<name>A0A2H0V7C0_9BACT</name>
<gene>
    <name evidence="1" type="ORF">COT95_01270</name>
</gene>
<proteinExistence type="predicted"/>
<keyword evidence="1" id="KW-0560">Oxidoreductase</keyword>
<dbReference type="InterPro" id="IPR039261">
    <property type="entry name" value="FNR_nucleotide-bd"/>
</dbReference>
<protein>
    <submittedName>
        <fullName evidence="1">Xylene monooxygenase</fullName>
    </submittedName>
</protein>
<dbReference type="SUPFAM" id="SSF52343">
    <property type="entry name" value="Ferredoxin reductase-like, C-terminal NADP-linked domain"/>
    <property type="match status" value="1"/>
</dbReference>
<dbReference type="GO" id="GO:0004497">
    <property type="term" value="F:monooxygenase activity"/>
    <property type="evidence" value="ECO:0007669"/>
    <property type="project" value="UniProtKB-KW"/>
</dbReference>
<reference evidence="2" key="1">
    <citation type="submission" date="2017-09" db="EMBL/GenBank/DDBJ databases">
        <title>Depth-based differentiation of microbial function through sediment-hosted aquifers and enrichment of novel symbionts in the deep terrestrial subsurface.</title>
        <authorList>
            <person name="Probst A.J."/>
            <person name="Ladd B."/>
            <person name="Jarett J.K."/>
            <person name="Geller-Mcgrath D.E."/>
            <person name="Sieber C.M.K."/>
            <person name="Emerson J.B."/>
            <person name="Anantharaman K."/>
            <person name="Thomas B.C."/>
            <person name="Malmstrom R."/>
            <person name="Stieglmeier M."/>
            <person name="Klingl A."/>
            <person name="Woyke T."/>
            <person name="Ryan C.M."/>
            <person name="Banfield J.F."/>
        </authorList>
    </citation>
    <scope>NUCLEOTIDE SEQUENCE [LARGE SCALE GENOMIC DNA]</scope>
</reference>
<dbReference type="AlphaFoldDB" id="A0A2H0V7C0"/>
<keyword evidence="1" id="KW-0503">Monooxygenase</keyword>
<feature type="non-terminal residue" evidence="1">
    <location>
        <position position="1"/>
    </location>
</feature>
<organism evidence="1 2">
    <name type="scientific">Candidatus Falkowbacteria bacterium CG10_big_fil_rev_8_21_14_0_10_37_6</name>
    <dbReference type="NCBI Taxonomy" id="1974563"/>
    <lineage>
        <taxon>Bacteria</taxon>
        <taxon>Candidatus Falkowiibacteriota</taxon>
    </lineage>
</organism>
<dbReference type="Gene3D" id="3.40.50.80">
    <property type="entry name" value="Nucleotide-binding domain of ferredoxin-NADP reductase (FNR) module"/>
    <property type="match status" value="1"/>
</dbReference>
<accession>A0A2H0V7C0</accession>
<sequence>NWQGEREHCNEKMIKKYVPDFKKAVYYIVGLPEMVTDVNIMLSEMDIEQENIKTELFTGY</sequence>
<dbReference type="EMBL" id="PFAN01000069">
    <property type="protein sequence ID" value="PIR94973.1"/>
    <property type="molecule type" value="Genomic_DNA"/>
</dbReference>
<evidence type="ECO:0000313" key="1">
    <source>
        <dbReference type="EMBL" id="PIR94973.1"/>
    </source>
</evidence>
<comment type="caution">
    <text evidence="1">The sequence shown here is derived from an EMBL/GenBank/DDBJ whole genome shotgun (WGS) entry which is preliminary data.</text>
</comment>